<gene>
    <name evidence="3" type="ORF">NYG95_05670</name>
</gene>
<dbReference type="RefSeq" id="WP_289774132.1">
    <property type="nucleotide sequence ID" value="NZ_JANURU010000009.1"/>
</dbReference>
<feature type="region of interest" description="Disordered" evidence="1">
    <location>
        <begin position="1"/>
        <end position="40"/>
    </location>
</feature>
<accession>A0ABT7I4Y7</accession>
<comment type="caution">
    <text evidence="3">The sequence shown here is derived from an EMBL/GenBank/DDBJ whole genome shotgun (WGS) entry which is preliminary data.</text>
</comment>
<keyword evidence="3" id="KW-0969">Cilium</keyword>
<evidence type="ECO:0000256" key="1">
    <source>
        <dbReference type="SAM" id="MobiDB-lite"/>
    </source>
</evidence>
<proteinExistence type="predicted"/>
<keyword evidence="3" id="KW-0282">Flagellum</keyword>
<dbReference type="Pfam" id="PF02120">
    <property type="entry name" value="Flg_hook"/>
    <property type="match status" value="1"/>
</dbReference>
<dbReference type="InterPro" id="IPR038610">
    <property type="entry name" value="FliK-like_C_sf"/>
</dbReference>
<feature type="compositionally biased region" description="Basic and acidic residues" evidence="1">
    <location>
        <begin position="30"/>
        <end position="40"/>
    </location>
</feature>
<feature type="domain" description="Flagellar hook-length control protein-like C-terminal" evidence="2">
    <location>
        <begin position="580"/>
        <end position="660"/>
    </location>
</feature>
<keyword evidence="4" id="KW-1185">Reference proteome</keyword>
<dbReference type="InterPro" id="IPR021136">
    <property type="entry name" value="Flagellar_hook_control-like_C"/>
</dbReference>
<dbReference type="Gene3D" id="3.30.750.140">
    <property type="match status" value="1"/>
</dbReference>
<reference evidence="3" key="1">
    <citation type="submission" date="2022-08" db="EMBL/GenBank/DDBJ databases">
        <authorList>
            <person name="Wang H."/>
        </authorList>
    </citation>
    <scope>NUCLEOTIDE SEQUENCE</scope>
    <source>
        <strain evidence="3">XJK33-1</strain>
    </source>
</reference>
<dbReference type="EMBL" id="JANURU010000009">
    <property type="protein sequence ID" value="MDL0147106.1"/>
    <property type="molecule type" value="Genomic_DNA"/>
</dbReference>
<protein>
    <submittedName>
        <fullName evidence="3">Flagellar hook-length control protein FliK</fullName>
    </submittedName>
</protein>
<sequence length="692" mass="78743">MSNLAPQSEILNLAPSKTSQTSFSKTIKNNPKEEKAGENERESFLNALLASIEETNEHLPTHMKISESEIVGEVIQKLQIGNFDEGDKISVFESAPLMQILSVLDKLKTDLSNVKLANLANNNTLLQLIKNENNFNALKNANSLGELLNLAKDMGLEVRDIKVDRLLDLKATFPNLDKKDFFKGAIDNVFKEVLNHKLAHIEKGLDKNLHTQNKTPAKTNEANSLLSKTLQNLDSLIKKEDKTHQFDKAKKENDEEIELKIPIKTNKNEILNEVVEKFSQKTKINEKETQSKETLKLKEEIKEPNLEPKKENLNIQKENFKTQNLKEMTHLGKEPLNKPDENVNLQEKTKSPLKETVLNATLGKDIAKETIKETPNVKDFMQPDENVNLQEKTKSPLKETVLNATLGKDIAKETIKETPNVKDFMQPDENVNLQEKTKSPLKETVLNATLGKDIAKETIKETPNVKDFMQKEFTQKETSKENLKDVKLNHLSEGLKITSENLTKVVQNKTSENLFSELLNKETNKELFTKENGENTADTEKSGIDDLNNLVKDLSRVSQNQKIISPKETLQYFSKDLKEAMEQYKAPITKLSITLNPSNLGEVEVTLVQRGANLHINFNSNHNAMNLFLQHQAEFKNSLVNMGFTGLEMNFSEQGKREQQQEKKAKSHYYEENFEEENSPKINLELVLAKYF</sequence>
<dbReference type="Proteomes" id="UP001176223">
    <property type="component" value="Unassembled WGS sequence"/>
</dbReference>
<evidence type="ECO:0000259" key="2">
    <source>
        <dbReference type="Pfam" id="PF02120"/>
    </source>
</evidence>
<evidence type="ECO:0000313" key="4">
    <source>
        <dbReference type="Proteomes" id="UP001176223"/>
    </source>
</evidence>
<organism evidence="3 4">
    <name type="scientific">Campylobacter felis</name>
    <dbReference type="NCBI Taxonomy" id="2974565"/>
    <lineage>
        <taxon>Bacteria</taxon>
        <taxon>Pseudomonadati</taxon>
        <taxon>Campylobacterota</taxon>
        <taxon>Epsilonproteobacteria</taxon>
        <taxon>Campylobacterales</taxon>
        <taxon>Campylobacteraceae</taxon>
        <taxon>Campylobacter</taxon>
    </lineage>
</organism>
<feature type="compositionally biased region" description="Polar residues" evidence="1">
    <location>
        <begin position="1"/>
        <end position="29"/>
    </location>
</feature>
<reference evidence="3" key="2">
    <citation type="journal article" date="2023" name="Microorganisms">
        <title>Isolation and Genomic Characteristics of Cat-Borne Campylobacter felis sp. nov. and Sheep-Borne Campylobacter ovis sp. nov.</title>
        <authorList>
            <person name="Wang H."/>
            <person name="Li Y."/>
            <person name="Gu Y."/>
            <person name="Zhou G."/>
            <person name="Chen X."/>
            <person name="Zhang X."/>
            <person name="Shao Z."/>
            <person name="Zhang J."/>
            <person name="Zhang M."/>
        </authorList>
    </citation>
    <scope>NUCLEOTIDE SEQUENCE</scope>
    <source>
        <strain evidence="3">XJK33-1</strain>
    </source>
</reference>
<name>A0ABT7I4Y7_9BACT</name>
<evidence type="ECO:0000313" key="3">
    <source>
        <dbReference type="EMBL" id="MDL0147106.1"/>
    </source>
</evidence>
<keyword evidence="3" id="KW-0966">Cell projection</keyword>